<name>A0A7J6UDI3_PEROL</name>
<dbReference type="GO" id="GO:0003824">
    <property type="term" value="F:catalytic activity"/>
    <property type="evidence" value="ECO:0007669"/>
    <property type="project" value="InterPro"/>
</dbReference>
<dbReference type="SUPFAM" id="SSF56219">
    <property type="entry name" value="DNase I-like"/>
    <property type="match status" value="1"/>
</dbReference>
<dbReference type="GO" id="GO:0005783">
    <property type="term" value="C:endoplasmic reticulum"/>
    <property type="evidence" value="ECO:0007669"/>
    <property type="project" value="TreeGrafter"/>
</dbReference>
<dbReference type="Proteomes" id="UP000574390">
    <property type="component" value="Unassembled WGS sequence"/>
</dbReference>
<dbReference type="PANTHER" id="PTHR14859:SF0">
    <property type="entry name" value="ENDONUCLEASE_EXONUCLEASE_PHOSPHATASE FAMILY PROTEIN, EXPRESSED"/>
    <property type="match status" value="1"/>
</dbReference>
<protein>
    <recommendedName>
        <fullName evidence="2">Endonuclease/exonuclease/phosphatase domain-containing protein</fullName>
    </recommendedName>
</protein>
<keyword evidence="1" id="KW-0812">Transmembrane</keyword>
<dbReference type="Pfam" id="PF14770">
    <property type="entry name" value="TMEM18"/>
    <property type="match status" value="1"/>
</dbReference>
<dbReference type="Pfam" id="PF03372">
    <property type="entry name" value="Exo_endo_phos"/>
    <property type="match status" value="1"/>
</dbReference>
<dbReference type="Gene3D" id="3.60.10.10">
    <property type="entry name" value="Endonuclease/exonuclease/phosphatase"/>
    <property type="match status" value="1"/>
</dbReference>
<dbReference type="EMBL" id="JABANM010000843">
    <property type="protein sequence ID" value="KAF4755277.1"/>
    <property type="molecule type" value="Genomic_DNA"/>
</dbReference>
<dbReference type="GO" id="GO:0006506">
    <property type="term" value="P:GPI anchor biosynthetic process"/>
    <property type="evidence" value="ECO:0007669"/>
    <property type="project" value="TreeGrafter"/>
</dbReference>
<dbReference type="InterPro" id="IPR051916">
    <property type="entry name" value="GPI-anchor_lipid_remodeler"/>
</dbReference>
<accession>A0A7J6UDI3</accession>
<feature type="transmembrane region" description="Helical" evidence="1">
    <location>
        <begin position="117"/>
        <end position="139"/>
    </location>
</feature>
<reference evidence="3 4" key="1">
    <citation type="submission" date="2020-04" db="EMBL/GenBank/DDBJ databases">
        <title>Perkinsus olseni comparative genomics.</title>
        <authorList>
            <person name="Bogema D.R."/>
        </authorList>
    </citation>
    <scope>NUCLEOTIDE SEQUENCE [LARGE SCALE GENOMIC DNA]</scope>
    <source>
        <strain evidence="3">ATCC PRA-205</strain>
    </source>
</reference>
<evidence type="ECO:0000256" key="1">
    <source>
        <dbReference type="SAM" id="Phobius"/>
    </source>
</evidence>
<gene>
    <name evidence="3" type="ORF">FOZ62_025337</name>
</gene>
<keyword evidence="1" id="KW-0472">Membrane</keyword>
<comment type="caution">
    <text evidence="3">The sequence shown here is derived from an EMBL/GenBank/DDBJ whole genome shotgun (WGS) entry which is preliminary data.</text>
</comment>
<dbReference type="InterPro" id="IPR036691">
    <property type="entry name" value="Endo/exonu/phosph_ase_sf"/>
</dbReference>
<feature type="transmembrane region" description="Helical" evidence="1">
    <location>
        <begin position="75"/>
        <end position="97"/>
    </location>
</feature>
<dbReference type="GO" id="GO:0016020">
    <property type="term" value="C:membrane"/>
    <property type="evidence" value="ECO:0007669"/>
    <property type="project" value="GOC"/>
</dbReference>
<sequence>MASEISSLLNELWASLNATAVDGGKIEIPDTLLSAGPSTMVEAIDWRMDWWWIFLPSCIALLAVTVLANNYENTTLAIGIGSIAAIAGACLESLNAWGRNNWIAFSSQNYFDPNGLFIGAFAGAPVVITSLAVVGVLLIQLLKVSSDVAVSNRQKYIIYEYAERLLRSWFKLSKGAAYRPFDSRDAEDLTGPVTSMSTSYGKLRYHHPNSSECANDGGFRATGMFRFTQEEGEGKRTYNIFGFRKGSPSQLAAYLKSLMPIDVLCLNEVSIKDRRLDQLTRHLGEEYKSFFFSTTANKNPEFGNAVITRLPVKSARRIPLEGGSKVLWRGEAVQIIRNGVLVDFDDFSVCCTHLDHMRENERVKQVDGLIAQLRERLCPETPHFIMGDFNEISSEDYTTDEWSNLKQRHENFGWPFESDEVTERLLRADYVDVLRSCGDLRKTAHTQEDTPLYRIDYAWASAAAIGRVRNGFVHCGEEVEKLKFCSDHFAVVVDAAV</sequence>
<evidence type="ECO:0000259" key="2">
    <source>
        <dbReference type="Pfam" id="PF03372"/>
    </source>
</evidence>
<dbReference type="AlphaFoldDB" id="A0A7J6UDI3"/>
<evidence type="ECO:0000313" key="4">
    <source>
        <dbReference type="Proteomes" id="UP000574390"/>
    </source>
</evidence>
<proteinExistence type="predicted"/>
<feature type="domain" description="Endonuclease/exonuclease/phosphatase" evidence="2">
    <location>
        <begin position="237"/>
        <end position="488"/>
    </location>
</feature>
<dbReference type="PANTHER" id="PTHR14859">
    <property type="entry name" value="CALCOFLUOR WHITE HYPERSENSITIVE PROTEIN PRECURSOR"/>
    <property type="match status" value="1"/>
</dbReference>
<evidence type="ECO:0000313" key="3">
    <source>
        <dbReference type="EMBL" id="KAF4755277.1"/>
    </source>
</evidence>
<organism evidence="3 4">
    <name type="scientific">Perkinsus olseni</name>
    <name type="common">Perkinsus atlanticus</name>
    <dbReference type="NCBI Taxonomy" id="32597"/>
    <lineage>
        <taxon>Eukaryota</taxon>
        <taxon>Sar</taxon>
        <taxon>Alveolata</taxon>
        <taxon>Perkinsozoa</taxon>
        <taxon>Perkinsea</taxon>
        <taxon>Perkinsida</taxon>
        <taxon>Perkinsidae</taxon>
        <taxon>Perkinsus</taxon>
    </lineage>
</organism>
<keyword evidence="1" id="KW-1133">Transmembrane helix</keyword>
<dbReference type="InterPro" id="IPR026721">
    <property type="entry name" value="TMEM18"/>
</dbReference>
<feature type="transmembrane region" description="Helical" evidence="1">
    <location>
        <begin position="50"/>
        <end position="68"/>
    </location>
</feature>
<dbReference type="InterPro" id="IPR005135">
    <property type="entry name" value="Endo/exonuclease/phosphatase"/>
</dbReference>